<accession>A0A4Q5M2A0</accession>
<evidence type="ECO:0008006" key="3">
    <source>
        <dbReference type="Google" id="ProtNLM"/>
    </source>
</evidence>
<evidence type="ECO:0000313" key="2">
    <source>
        <dbReference type="Proteomes" id="UP000293162"/>
    </source>
</evidence>
<dbReference type="PROSITE" id="PS51257">
    <property type="entry name" value="PROKAR_LIPOPROTEIN"/>
    <property type="match status" value="1"/>
</dbReference>
<name>A0A4Q5M2A0_9BACT</name>
<proteinExistence type="predicted"/>
<comment type="caution">
    <text evidence="1">The sequence shown here is derived from an EMBL/GenBank/DDBJ whole genome shotgun (WGS) entry which is preliminary data.</text>
</comment>
<organism evidence="1 2">
    <name type="scientific">Emticicia agri</name>
    <dbReference type="NCBI Taxonomy" id="2492393"/>
    <lineage>
        <taxon>Bacteria</taxon>
        <taxon>Pseudomonadati</taxon>
        <taxon>Bacteroidota</taxon>
        <taxon>Cytophagia</taxon>
        <taxon>Cytophagales</taxon>
        <taxon>Leadbetterellaceae</taxon>
        <taxon>Emticicia</taxon>
    </lineage>
</organism>
<dbReference type="OrthoDB" id="950800at2"/>
<dbReference type="RefSeq" id="WP_130020506.1">
    <property type="nucleotide sequence ID" value="NZ_SEWF01000009.1"/>
</dbReference>
<evidence type="ECO:0000313" key="1">
    <source>
        <dbReference type="EMBL" id="RYU96215.1"/>
    </source>
</evidence>
<gene>
    <name evidence="1" type="ORF">EWM59_08370</name>
</gene>
<reference evidence="1 2" key="1">
    <citation type="submission" date="2019-02" db="EMBL/GenBank/DDBJ databases">
        <title>Bacterial novel species Emticicia sp. 17J42-9 isolated from soil.</title>
        <authorList>
            <person name="Jung H.-Y."/>
        </authorList>
    </citation>
    <scope>NUCLEOTIDE SEQUENCE [LARGE SCALE GENOMIC DNA]</scope>
    <source>
        <strain evidence="1 2">17J42-9</strain>
    </source>
</reference>
<dbReference type="Proteomes" id="UP000293162">
    <property type="component" value="Unassembled WGS sequence"/>
</dbReference>
<dbReference type="AlphaFoldDB" id="A0A4Q5M2A0"/>
<protein>
    <recommendedName>
        <fullName evidence="3">Lipocalin-like domain-containing protein</fullName>
    </recommendedName>
</protein>
<sequence>MRFSKTLIILTFTGLILFSCKEKPVVLKSKTEYLAGTVSKTWRNTKAEATDPSKLTIDLVHTQPDCVKDNILIFYPDQTYEFKEGATKCNGSDPDLLLKSNWSFLDNETKFKIDKIVFLGRELNDTIFDIVELNDNVFTGKTTVTLNGVTYQFVATFQPVQ</sequence>
<keyword evidence="2" id="KW-1185">Reference proteome</keyword>
<dbReference type="EMBL" id="SEWF01000009">
    <property type="protein sequence ID" value="RYU96215.1"/>
    <property type="molecule type" value="Genomic_DNA"/>
</dbReference>